<sequence>VCFIASRTALHSFSFRSSFAKGVCSALLSRTPEPEPVSAFMTGSSVLRVLYQPRDCTFKLKKREPWT</sequence>
<protein>
    <submittedName>
        <fullName evidence="1">Uncharacterized protein</fullName>
    </submittedName>
</protein>
<reference evidence="1" key="1">
    <citation type="submission" date="2020-05" db="UniProtKB">
        <authorList>
            <consortium name="EnsemblMetazoa"/>
        </authorList>
    </citation>
    <scope>IDENTIFICATION</scope>
    <source>
        <strain evidence="1">SANGQUA</strain>
    </source>
</reference>
<accession>A0A182XSS3</accession>
<evidence type="ECO:0000313" key="2">
    <source>
        <dbReference type="Proteomes" id="UP000076407"/>
    </source>
</evidence>
<dbReference type="EnsemblMetazoa" id="AQUA014880-RA">
    <property type="protein sequence ID" value="AQUA014880-PA"/>
    <property type="gene ID" value="AQUA014880"/>
</dbReference>
<dbReference type="VEuPathDB" id="VectorBase:AQUA014880"/>
<name>A0A182XSS3_ANOQN</name>
<proteinExistence type="predicted"/>
<keyword evidence="2" id="KW-1185">Reference proteome</keyword>
<dbReference type="Proteomes" id="UP000076407">
    <property type="component" value="Unassembled WGS sequence"/>
</dbReference>
<dbReference type="AlphaFoldDB" id="A0A182XSS3"/>
<evidence type="ECO:0000313" key="1">
    <source>
        <dbReference type="EnsemblMetazoa" id="AQUA014880-PA"/>
    </source>
</evidence>
<organism evidence="1 2">
    <name type="scientific">Anopheles quadriannulatus</name>
    <name type="common">Mosquito</name>
    <dbReference type="NCBI Taxonomy" id="34691"/>
    <lineage>
        <taxon>Eukaryota</taxon>
        <taxon>Metazoa</taxon>
        <taxon>Ecdysozoa</taxon>
        <taxon>Arthropoda</taxon>
        <taxon>Hexapoda</taxon>
        <taxon>Insecta</taxon>
        <taxon>Pterygota</taxon>
        <taxon>Neoptera</taxon>
        <taxon>Endopterygota</taxon>
        <taxon>Diptera</taxon>
        <taxon>Nematocera</taxon>
        <taxon>Culicoidea</taxon>
        <taxon>Culicidae</taxon>
        <taxon>Anophelinae</taxon>
        <taxon>Anopheles</taxon>
    </lineage>
</organism>